<evidence type="ECO:0000313" key="2">
    <source>
        <dbReference type="Proteomes" id="UP001447188"/>
    </source>
</evidence>
<dbReference type="Proteomes" id="UP001447188">
    <property type="component" value="Unassembled WGS sequence"/>
</dbReference>
<accession>A0ABR3G697</accession>
<comment type="caution">
    <text evidence="1">The sequence shown here is derived from an EMBL/GenBank/DDBJ whole genome shotgun (WGS) entry which is preliminary data.</text>
</comment>
<reference evidence="1 2" key="1">
    <citation type="submission" date="2024-02" db="EMBL/GenBank/DDBJ databases">
        <title>Discinaceae phylogenomics.</title>
        <authorList>
            <person name="Dirks A.C."/>
            <person name="James T.Y."/>
        </authorList>
    </citation>
    <scope>NUCLEOTIDE SEQUENCE [LARGE SCALE GENOMIC DNA]</scope>
    <source>
        <strain evidence="1 2">ACD0624</strain>
    </source>
</reference>
<protein>
    <recommendedName>
        <fullName evidence="3">C2H2-type domain-containing protein</fullName>
    </recommendedName>
</protein>
<gene>
    <name evidence="1" type="ORF">Q9L58_009659</name>
</gene>
<name>A0ABR3G697_9PEZI</name>
<organism evidence="1 2">
    <name type="scientific">Discina gigas</name>
    <dbReference type="NCBI Taxonomy" id="1032678"/>
    <lineage>
        <taxon>Eukaryota</taxon>
        <taxon>Fungi</taxon>
        <taxon>Dikarya</taxon>
        <taxon>Ascomycota</taxon>
        <taxon>Pezizomycotina</taxon>
        <taxon>Pezizomycetes</taxon>
        <taxon>Pezizales</taxon>
        <taxon>Discinaceae</taxon>
        <taxon>Discina</taxon>
    </lineage>
</organism>
<keyword evidence="2" id="KW-1185">Reference proteome</keyword>
<proteinExistence type="predicted"/>
<evidence type="ECO:0008006" key="3">
    <source>
        <dbReference type="Google" id="ProtNLM"/>
    </source>
</evidence>
<evidence type="ECO:0000313" key="1">
    <source>
        <dbReference type="EMBL" id="KAL0631472.1"/>
    </source>
</evidence>
<dbReference type="EMBL" id="JBBBZM010000244">
    <property type="protein sequence ID" value="KAL0631472.1"/>
    <property type="molecule type" value="Genomic_DNA"/>
</dbReference>
<sequence length="404" mass="45158">MECPLPGCGRQFHGRFSQRNFNLHARRLHPEFHRAKIQLPRKRASRRKADVPAIKLPLEEEKKAKAMIRLKEKARSNQIVRIEFAAHPRKPYRARVGDSNPFFVVEHELKIFIGVTKEELLVFPVVETLKNYQVDPRADGAAHKIEVIAKALLELEEIGIETLAASYHFYRKALLAMEDYPAAVSSYNNRTLVGSGNQAALEACIDEACVEVEAEEMYDLYLKNVVKRGKKKELSLNRGSDKTSIESTANTSADIGISIDSGIDPMICPGIGLGADSGIDPMFWSDIWVGVDSGIDPMIRSDIGVGGDFQVDPQTHGAWVGPALYPGIELNGDWENDNWSDIGGELSGIDLQSPENLLTSEVLQELKTQYPVYTSSEEAFFLEPRLKRSMDEELLQSEFTLLTQ</sequence>